<evidence type="ECO:0000256" key="1">
    <source>
        <dbReference type="SAM" id="MobiDB-lite"/>
    </source>
</evidence>
<dbReference type="InterPro" id="IPR006497">
    <property type="entry name" value="Phage_lambda_VrpO_N"/>
</dbReference>
<gene>
    <name evidence="3" type="ORF">R77591_04914</name>
</gene>
<name>A0AAD2B103_9RALS</name>
<evidence type="ECO:0000313" key="4">
    <source>
        <dbReference type="Proteomes" id="UP001190002"/>
    </source>
</evidence>
<sequence>MEEQSPQLEDGFTRIANELFEAILRFGFTQRQLLVLLTVLRKTYGYGKKEDDMSASQIAELCNMQRPHVTTVLGELARMNVISKSAGRFGLMLGINKKYGDWLPLERATKVGAGLAPVAPNSTESVQGCTKSVLSKGVPNQYSTSTKSVQVGSTKSVHTKENLPKETQKKARARRDETTFNRWIQACKDAGEKPIPEDDPIFDYAAKQNLPIEFVRLSWLEFRRKYSDSRKLYRDWRKHFGNAVRENWYGLWRDQAGEFVLTTRGIQVQREHRDAA</sequence>
<feature type="compositionally biased region" description="Polar residues" evidence="1">
    <location>
        <begin position="143"/>
        <end position="156"/>
    </location>
</feature>
<feature type="compositionally biased region" description="Basic and acidic residues" evidence="1">
    <location>
        <begin position="158"/>
        <end position="175"/>
    </location>
</feature>
<dbReference type="Pfam" id="PF04492">
    <property type="entry name" value="Phage_rep_O"/>
    <property type="match status" value="1"/>
</dbReference>
<dbReference type="EMBL" id="CATVXE010000040">
    <property type="protein sequence ID" value="CAJ0698076.1"/>
    <property type="molecule type" value="Genomic_DNA"/>
</dbReference>
<evidence type="ECO:0000313" key="3">
    <source>
        <dbReference type="EMBL" id="CAJ0698076.1"/>
    </source>
</evidence>
<comment type="caution">
    <text evidence="3">The sequence shown here is derived from an EMBL/GenBank/DDBJ whole genome shotgun (WGS) entry which is preliminary data.</text>
</comment>
<evidence type="ECO:0000259" key="2">
    <source>
        <dbReference type="Pfam" id="PF04492"/>
    </source>
</evidence>
<reference evidence="3" key="1">
    <citation type="submission" date="2023-07" db="EMBL/GenBank/DDBJ databases">
        <authorList>
            <person name="Peeters C."/>
        </authorList>
    </citation>
    <scope>NUCLEOTIDE SEQUENCE</scope>
    <source>
        <strain evidence="3">R-77591</strain>
    </source>
</reference>
<dbReference type="RefSeq" id="WP_082062934.1">
    <property type="nucleotide sequence ID" value="NZ_BBUP01000018.1"/>
</dbReference>
<protein>
    <recommendedName>
        <fullName evidence="2">Bacteriophage lambda Replication protein O N-terminal domain-containing protein</fullName>
    </recommendedName>
</protein>
<proteinExistence type="predicted"/>
<dbReference type="AlphaFoldDB" id="A0AAD2B103"/>
<organism evidence="3 4">
    <name type="scientific">Ralstonia mannitolilytica</name>
    <dbReference type="NCBI Taxonomy" id="105219"/>
    <lineage>
        <taxon>Bacteria</taxon>
        <taxon>Pseudomonadati</taxon>
        <taxon>Pseudomonadota</taxon>
        <taxon>Betaproteobacteria</taxon>
        <taxon>Burkholderiales</taxon>
        <taxon>Burkholderiaceae</taxon>
        <taxon>Ralstonia</taxon>
    </lineage>
</organism>
<dbReference type="Gene3D" id="1.10.10.10">
    <property type="entry name" value="Winged helix-like DNA-binding domain superfamily/Winged helix DNA-binding domain"/>
    <property type="match status" value="1"/>
</dbReference>
<feature type="region of interest" description="Disordered" evidence="1">
    <location>
        <begin position="143"/>
        <end position="175"/>
    </location>
</feature>
<dbReference type="NCBIfam" id="TIGR01610">
    <property type="entry name" value="phage_O_Nterm"/>
    <property type="match status" value="1"/>
</dbReference>
<accession>A0AAD2B103</accession>
<dbReference type="Proteomes" id="UP001190002">
    <property type="component" value="Unassembled WGS sequence"/>
</dbReference>
<feature type="domain" description="Bacteriophage lambda Replication protein O N-terminal" evidence="2">
    <location>
        <begin position="7"/>
        <end position="102"/>
    </location>
</feature>
<dbReference type="GO" id="GO:0006260">
    <property type="term" value="P:DNA replication"/>
    <property type="evidence" value="ECO:0007669"/>
    <property type="project" value="InterPro"/>
</dbReference>
<dbReference type="SUPFAM" id="SSF46785">
    <property type="entry name" value="Winged helix' DNA-binding domain"/>
    <property type="match status" value="1"/>
</dbReference>
<dbReference type="InterPro" id="IPR036388">
    <property type="entry name" value="WH-like_DNA-bd_sf"/>
</dbReference>
<dbReference type="InterPro" id="IPR036390">
    <property type="entry name" value="WH_DNA-bd_sf"/>
</dbReference>